<dbReference type="OMA" id="DPRWRFE"/>
<dbReference type="PANTHER" id="PTHR43791">
    <property type="entry name" value="PERMEASE-RELATED"/>
    <property type="match status" value="1"/>
</dbReference>
<evidence type="ECO:0000256" key="1">
    <source>
        <dbReference type="ARBA" id="ARBA00004141"/>
    </source>
</evidence>
<dbReference type="PANTHER" id="PTHR43791:SF22">
    <property type="entry name" value="TRANSPORTER, PUTATIVE (AFU_ORTHOLOGUE AFUA_6G11320)-RELATED"/>
    <property type="match status" value="1"/>
</dbReference>
<evidence type="ECO:0000256" key="8">
    <source>
        <dbReference type="SAM" id="Phobius"/>
    </source>
</evidence>
<gene>
    <name evidence="9" type="ORF">NECHADRAFT_51879</name>
</gene>
<dbReference type="InterPro" id="IPR036259">
    <property type="entry name" value="MFS_trans_sf"/>
</dbReference>
<comment type="subcellular location">
    <subcellularLocation>
        <location evidence="1">Membrane</location>
        <topology evidence="1">Multi-pass membrane protein</topology>
    </subcellularLocation>
</comment>
<keyword evidence="6" id="KW-0325">Glycoprotein</keyword>
<feature type="transmembrane region" description="Helical" evidence="8">
    <location>
        <begin position="351"/>
        <end position="373"/>
    </location>
</feature>
<sequence>MASDLKTDSPPDLSDEAGTIDTETPVNEKSLLRKLDAKLLPAVGVLYLLSFLDRSNVGNARIEGMVDDLNMTGNQYLTGLTLYFVGYVLFEVYLKGFLIARFFLGVTESGLFPGMGGVVWENGWRWIFILEGIATVVVAVAAYWFIENYPDTSKFLTKAERTFIHERLAADSDAIRQEEFSWGAVREALSDPSCWLYGLGFHTMSLPLYTLSLFLPTIIKDLGYKAAVAQLLTIPPYALAFLTTLGVAIISEKLGRRALFIAGSSLVAAIGYIILLANTNPTARPGVSYLGTFFAAAGIYPATALVLSWPAINVSGQTKRAIANAMQISIGNLGAVLGTQLYRANDGPRFIVGHSMALGYLVANVIVVTLLGWRLKKQNESRAAVAEEIKHVGEVEDWKGDSDVRWRFEY</sequence>
<organism evidence="9 10">
    <name type="scientific">Fusarium vanettenii (strain ATCC MYA-4622 / CBS 123669 / FGSC 9596 / NRRL 45880 / 77-13-4)</name>
    <name type="common">Fusarium solani subsp. pisi</name>
    <dbReference type="NCBI Taxonomy" id="660122"/>
    <lineage>
        <taxon>Eukaryota</taxon>
        <taxon>Fungi</taxon>
        <taxon>Dikarya</taxon>
        <taxon>Ascomycota</taxon>
        <taxon>Pezizomycotina</taxon>
        <taxon>Sordariomycetes</taxon>
        <taxon>Hypocreomycetidae</taxon>
        <taxon>Hypocreales</taxon>
        <taxon>Nectriaceae</taxon>
        <taxon>Fusarium</taxon>
        <taxon>Fusarium solani species complex</taxon>
        <taxon>Fusarium vanettenii</taxon>
    </lineage>
</organism>
<dbReference type="GO" id="GO:0022857">
    <property type="term" value="F:transmembrane transporter activity"/>
    <property type="evidence" value="ECO:0007669"/>
    <property type="project" value="InterPro"/>
</dbReference>
<keyword evidence="3 8" id="KW-0812">Transmembrane</keyword>
<dbReference type="Pfam" id="PF07690">
    <property type="entry name" value="MFS_1"/>
    <property type="match status" value="1"/>
</dbReference>
<protein>
    <recommendedName>
        <fullName evidence="11">Major facilitator superfamily (MFS) profile domain-containing protein</fullName>
    </recommendedName>
</protein>
<dbReference type="Proteomes" id="UP000005206">
    <property type="component" value="Chromosome 11"/>
</dbReference>
<proteinExistence type="predicted"/>
<dbReference type="OrthoDB" id="2962993at2759"/>
<evidence type="ECO:0000313" key="10">
    <source>
        <dbReference type="Proteomes" id="UP000005206"/>
    </source>
</evidence>
<dbReference type="AlphaFoldDB" id="C7ZGV8"/>
<evidence type="ECO:0000256" key="2">
    <source>
        <dbReference type="ARBA" id="ARBA00022448"/>
    </source>
</evidence>
<feature type="transmembrane region" description="Helical" evidence="8">
    <location>
        <begin position="80"/>
        <end position="104"/>
    </location>
</feature>
<evidence type="ECO:0000256" key="6">
    <source>
        <dbReference type="ARBA" id="ARBA00023180"/>
    </source>
</evidence>
<feature type="transmembrane region" description="Helical" evidence="8">
    <location>
        <begin position="194"/>
        <end position="215"/>
    </location>
</feature>
<dbReference type="InterPro" id="IPR011701">
    <property type="entry name" value="MFS"/>
</dbReference>
<keyword evidence="2" id="KW-0813">Transport</keyword>
<evidence type="ECO:0000256" key="4">
    <source>
        <dbReference type="ARBA" id="ARBA00022989"/>
    </source>
</evidence>
<evidence type="ECO:0000313" key="9">
    <source>
        <dbReference type="EMBL" id="EEU36677.1"/>
    </source>
</evidence>
<accession>C7ZGV8</accession>
<dbReference type="GeneID" id="9669399"/>
<keyword evidence="4 8" id="KW-1133">Transmembrane helix</keyword>
<feature type="region of interest" description="Disordered" evidence="7">
    <location>
        <begin position="1"/>
        <end position="20"/>
    </location>
</feature>
<evidence type="ECO:0008006" key="11">
    <source>
        <dbReference type="Google" id="ProtNLM"/>
    </source>
</evidence>
<dbReference type="VEuPathDB" id="FungiDB:NECHADRAFT_51879"/>
<evidence type="ECO:0000256" key="3">
    <source>
        <dbReference type="ARBA" id="ARBA00022692"/>
    </source>
</evidence>
<feature type="transmembrane region" description="Helical" evidence="8">
    <location>
        <begin position="227"/>
        <end position="251"/>
    </location>
</feature>
<feature type="transmembrane region" description="Helical" evidence="8">
    <location>
        <begin position="124"/>
        <end position="146"/>
    </location>
</feature>
<dbReference type="Gene3D" id="1.20.1250.20">
    <property type="entry name" value="MFS general substrate transporter like domains"/>
    <property type="match status" value="3"/>
</dbReference>
<feature type="transmembrane region" description="Helical" evidence="8">
    <location>
        <begin position="258"/>
        <end position="277"/>
    </location>
</feature>
<dbReference type="HOGENOM" id="CLU_001265_0_1_1"/>
<dbReference type="GO" id="GO:0016020">
    <property type="term" value="C:membrane"/>
    <property type="evidence" value="ECO:0007669"/>
    <property type="project" value="UniProtKB-SubCell"/>
</dbReference>
<dbReference type="SUPFAM" id="SSF103473">
    <property type="entry name" value="MFS general substrate transporter"/>
    <property type="match status" value="1"/>
</dbReference>
<dbReference type="eggNOG" id="KOG2533">
    <property type="taxonomic scope" value="Eukaryota"/>
</dbReference>
<dbReference type="InParanoid" id="C7ZGV8"/>
<name>C7ZGV8_FUSV7</name>
<evidence type="ECO:0000256" key="7">
    <source>
        <dbReference type="SAM" id="MobiDB-lite"/>
    </source>
</evidence>
<dbReference type="EMBL" id="GG698927">
    <property type="protein sequence ID" value="EEU36677.1"/>
    <property type="molecule type" value="Genomic_DNA"/>
</dbReference>
<dbReference type="FunFam" id="1.20.1250.20:FF:000068">
    <property type="entry name" value="MFS general substrate transporter"/>
    <property type="match status" value="1"/>
</dbReference>
<keyword evidence="5 8" id="KW-0472">Membrane</keyword>
<reference evidence="9 10" key="1">
    <citation type="journal article" date="2009" name="PLoS Genet.">
        <title>The genome of Nectria haematococca: contribution of supernumerary chromosomes to gene expansion.</title>
        <authorList>
            <person name="Coleman J.J."/>
            <person name="Rounsley S.D."/>
            <person name="Rodriguez-Carres M."/>
            <person name="Kuo A."/>
            <person name="Wasmann C.C."/>
            <person name="Grimwood J."/>
            <person name="Schmutz J."/>
            <person name="Taga M."/>
            <person name="White G.J."/>
            <person name="Zhou S."/>
            <person name="Schwartz D.C."/>
            <person name="Freitag M."/>
            <person name="Ma L.J."/>
            <person name="Danchin E.G."/>
            <person name="Henrissat B."/>
            <person name="Coutinho P.M."/>
            <person name="Nelson D.R."/>
            <person name="Straney D."/>
            <person name="Napoli C.A."/>
            <person name="Barker B.M."/>
            <person name="Gribskov M."/>
            <person name="Rep M."/>
            <person name="Kroken S."/>
            <person name="Molnar I."/>
            <person name="Rensing C."/>
            <person name="Kennell J.C."/>
            <person name="Zamora J."/>
            <person name="Farman M.L."/>
            <person name="Selker E.U."/>
            <person name="Salamov A."/>
            <person name="Shapiro H."/>
            <person name="Pangilinan J."/>
            <person name="Lindquist E."/>
            <person name="Lamers C."/>
            <person name="Grigoriev I.V."/>
            <person name="Geiser D.M."/>
            <person name="Covert S.F."/>
            <person name="Temporini E."/>
            <person name="Vanetten H.D."/>
        </authorList>
    </citation>
    <scope>NUCLEOTIDE SEQUENCE [LARGE SCALE GENOMIC DNA]</scope>
    <source>
        <strain evidence="10">ATCC MYA-4622 / CBS 123669 / FGSC 9596 / NRRL 45880 / 77-13-4</strain>
    </source>
</reference>
<feature type="transmembrane region" description="Helical" evidence="8">
    <location>
        <begin position="289"/>
        <end position="309"/>
    </location>
</feature>
<feature type="transmembrane region" description="Helical" evidence="8">
    <location>
        <begin position="321"/>
        <end position="339"/>
    </location>
</feature>
<keyword evidence="10" id="KW-1185">Reference proteome</keyword>
<evidence type="ECO:0000256" key="5">
    <source>
        <dbReference type="ARBA" id="ARBA00023136"/>
    </source>
</evidence>
<dbReference type="RefSeq" id="XP_003042390.1">
    <property type="nucleotide sequence ID" value="XM_003042344.1"/>
</dbReference>
<dbReference type="KEGG" id="nhe:NECHADRAFT_51879"/>